<dbReference type="GO" id="GO:0009244">
    <property type="term" value="P:lipopolysaccharide core region biosynthetic process"/>
    <property type="evidence" value="ECO:0007669"/>
    <property type="project" value="TreeGrafter"/>
</dbReference>
<keyword evidence="8 13" id="KW-0547">Nucleotide-binding</keyword>
<accession>U7UPT9</accession>
<evidence type="ECO:0000256" key="9">
    <source>
        <dbReference type="ARBA" id="ARBA00022777"/>
    </source>
</evidence>
<evidence type="ECO:0000256" key="8">
    <source>
        <dbReference type="ARBA" id="ARBA00022741"/>
    </source>
</evidence>
<evidence type="ECO:0000256" key="10">
    <source>
        <dbReference type="ARBA" id="ARBA00022840"/>
    </source>
</evidence>
<evidence type="ECO:0000256" key="5">
    <source>
        <dbReference type="ARBA" id="ARBA00022516"/>
    </source>
</evidence>
<keyword evidence="9 13" id="KW-0418">Kinase</keyword>
<dbReference type="RefSeq" id="WP_023053376.1">
    <property type="nucleotide sequence ID" value="NZ_AWXA01000021.1"/>
</dbReference>
<evidence type="ECO:0000313" key="14">
    <source>
        <dbReference type="EMBL" id="ERT60493.1"/>
    </source>
</evidence>
<dbReference type="GO" id="GO:0009029">
    <property type="term" value="F:lipid-A 4'-kinase activity"/>
    <property type="evidence" value="ECO:0007669"/>
    <property type="project" value="UniProtKB-UniRule"/>
</dbReference>
<evidence type="ECO:0000256" key="4">
    <source>
        <dbReference type="ARBA" id="ARBA00016436"/>
    </source>
</evidence>
<evidence type="ECO:0000313" key="15">
    <source>
        <dbReference type="Proteomes" id="UP000017090"/>
    </source>
</evidence>
<dbReference type="EC" id="2.7.1.130" evidence="3 13"/>
<dbReference type="STRING" id="1111454.HMPREF1250_0718"/>
<comment type="catalytic activity">
    <reaction evidence="13">
        <text>a lipid A disaccharide + ATP = a lipid IVA + ADP + H(+)</text>
        <dbReference type="Rhea" id="RHEA:67840"/>
        <dbReference type="ChEBI" id="CHEBI:15378"/>
        <dbReference type="ChEBI" id="CHEBI:30616"/>
        <dbReference type="ChEBI" id="CHEBI:176343"/>
        <dbReference type="ChEBI" id="CHEBI:176425"/>
        <dbReference type="ChEBI" id="CHEBI:456216"/>
        <dbReference type="EC" id="2.7.1.130"/>
    </reaction>
</comment>
<feature type="binding site" evidence="13">
    <location>
        <begin position="70"/>
        <end position="77"/>
    </location>
    <ligand>
        <name>ATP</name>
        <dbReference type="ChEBI" id="CHEBI:30616"/>
    </ligand>
</feature>
<evidence type="ECO:0000256" key="2">
    <source>
        <dbReference type="ARBA" id="ARBA00004870"/>
    </source>
</evidence>
<comment type="similarity">
    <text evidence="13">Belongs to the LpxK family.</text>
</comment>
<dbReference type="eggNOG" id="COG1663">
    <property type="taxonomic scope" value="Bacteria"/>
</dbReference>
<dbReference type="InterPro" id="IPR027417">
    <property type="entry name" value="P-loop_NTPase"/>
</dbReference>
<evidence type="ECO:0000256" key="3">
    <source>
        <dbReference type="ARBA" id="ARBA00012071"/>
    </source>
</evidence>
<keyword evidence="5 13" id="KW-0444">Lipid biosynthesis</keyword>
<dbReference type="UniPathway" id="UPA00359">
    <property type="reaction ID" value="UER00482"/>
</dbReference>
<dbReference type="SUPFAM" id="SSF52540">
    <property type="entry name" value="P-loop containing nucleoside triphosphate hydrolases"/>
    <property type="match status" value="1"/>
</dbReference>
<name>U7UPT9_9FIRM</name>
<organism evidence="14 15">
    <name type="scientific">Megasphaera vaginalis</name>
    <name type="common">ex Srinivasan et al. 2021</name>
    <dbReference type="NCBI Taxonomy" id="1111454"/>
    <lineage>
        <taxon>Bacteria</taxon>
        <taxon>Bacillati</taxon>
        <taxon>Bacillota</taxon>
        <taxon>Negativicutes</taxon>
        <taxon>Veillonellales</taxon>
        <taxon>Veillonellaceae</taxon>
        <taxon>Megasphaera</taxon>
    </lineage>
</organism>
<dbReference type="EMBL" id="AWXA01000021">
    <property type="protein sequence ID" value="ERT60493.1"/>
    <property type="molecule type" value="Genomic_DNA"/>
</dbReference>
<dbReference type="Pfam" id="PF02606">
    <property type="entry name" value="LpxK"/>
    <property type="match status" value="1"/>
</dbReference>
<gene>
    <name evidence="13 14" type="primary">lpxK</name>
    <name evidence="14" type="ORF">HMPREF1250_0718</name>
</gene>
<keyword evidence="6 13" id="KW-0441">Lipid A biosynthesis</keyword>
<dbReference type="PANTHER" id="PTHR42724">
    <property type="entry name" value="TETRAACYLDISACCHARIDE 4'-KINASE"/>
    <property type="match status" value="1"/>
</dbReference>
<keyword evidence="11 13" id="KW-0443">Lipid metabolism</keyword>
<dbReference type="GO" id="GO:0009245">
    <property type="term" value="P:lipid A biosynthetic process"/>
    <property type="evidence" value="ECO:0007669"/>
    <property type="project" value="UniProtKB-UniRule"/>
</dbReference>
<dbReference type="GO" id="GO:0005524">
    <property type="term" value="F:ATP binding"/>
    <property type="evidence" value="ECO:0007669"/>
    <property type="project" value="UniProtKB-UniRule"/>
</dbReference>
<reference evidence="14 15" key="1">
    <citation type="submission" date="2013-09" db="EMBL/GenBank/DDBJ databases">
        <authorList>
            <person name="Durkin A.S."/>
            <person name="Haft D.R."/>
            <person name="McCorrison J."/>
            <person name="Torralba M."/>
            <person name="Gillis M."/>
            <person name="Haft D.H."/>
            <person name="Methe B."/>
            <person name="Sutton G."/>
            <person name="Nelson K.E."/>
        </authorList>
    </citation>
    <scope>NUCLEOTIDE SEQUENCE [LARGE SCALE GENOMIC DNA]</scope>
    <source>
        <strain evidence="14 15">BV3C16-1</strain>
    </source>
</reference>
<dbReference type="InterPro" id="IPR003758">
    <property type="entry name" value="LpxK"/>
</dbReference>
<evidence type="ECO:0000256" key="13">
    <source>
        <dbReference type="HAMAP-Rule" id="MF_00409"/>
    </source>
</evidence>
<comment type="pathway">
    <text evidence="2 13">Glycolipid biosynthesis; lipid IV(A) biosynthesis; lipid IV(A) from (3R)-3-hydroxytetradecanoyl-[acyl-carrier-protein] and UDP-N-acetyl-alpha-D-glucosamine: step 6/6.</text>
</comment>
<proteinExistence type="inferred from homology"/>
<comment type="caution">
    <text evidence="14">The sequence shown here is derived from an EMBL/GenBank/DDBJ whole genome shotgun (WGS) entry which is preliminary data.</text>
</comment>
<dbReference type="NCBIfam" id="TIGR00682">
    <property type="entry name" value="lpxK"/>
    <property type="match status" value="1"/>
</dbReference>
<keyword evidence="7 13" id="KW-0808">Transferase</keyword>
<keyword evidence="10 13" id="KW-0067">ATP-binding</keyword>
<sequence length="377" mass="41811">MSVQQSIADWYLSLINGANHTIPEKAVLTLLEFVSKVYEHGVRKRYAAYVSGKRTTQSLPVPVISIGNITMGGTGKTPMACWIAKWLQRERYCLAVLNRGYRSAGEKKGAVVSDGRQVFLTPEDGGDEACLLARSLPGVPVLVGKNRGRTGSKAIRDFHAQVLLLDDGYQHWQLGRNLDIVLIDGTDPVGNGEVLPRGSLREPLEGLERADIFIITKADIADEEDKEKIYTLLRHYNQEAPIAEAVHKPKWCVPFADWLQGNAAGSLSEDSGVVALSALGNPTSFEETLREMEYEVRHTVRFPDHHRYGSDDLLQAAAVAAEKKAVLVTTEKDAVKMDGTFIMEHEIELYVLGIEIEIIAGRKELEKLLKRTMEDMS</sequence>
<dbReference type="AlphaFoldDB" id="U7UPT9"/>
<dbReference type="HAMAP" id="MF_00409">
    <property type="entry name" value="LpxK"/>
    <property type="match status" value="1"/>
</dbReference>
<protein>
    <recommendedName>
        <fullName evidence="4 13">Tetraacyldisaccharide 4'-kinase</fullName>
        <ecNumber evidence="3 13">2.7.1.130</ecNumber>
    </recommendedName>
    <alternativeName>
        <fullName evidence="12 13">Lipid A 4'-kinase</fullName>
    </alternativeName>
</protein>
<evidence type="ECO:0000256" key="1">
    <source>
        <dbReference type="ARBA" id="ARBA00002274"/>
    </source>
</evidence>
<dbReference type="PATRIC" id="fig|1111454.3.peg.891"/>
<evidence type="ECO:0000256" key="12">
    <source>
        <dbReference type="ARBA" id="ARBA00029757"/>
    </source>
</evidence>
<dbReference type="Proteomes" id="UP000017090">
    <property type="component" value="Unassembled WGS sequence"/>
</dbReference>
<comment type="function">
    <text evidence="1 13">Transfers the gamma-phosphate of ATP to the 4'-position of a tetraacyldisaccharide 1-phosphate intermediate (termed DS-1-P) to form tetraacyldisaccharide 1,4'-bis-phosphate (lipid IVA).</text>
</comment>
<evidence type="ECO:0000256" key="6">
    <source>
        <dbReference type="ARBA" id="ARBA00022556"/>
    </source>
</evidence>
<keyword evidence="15" id="KW-1185">Reference proteome</keyword>
<dbReference type="PANTHER" id="PTHR42724:SF1">
    <property type="entry name" value="TETRAACYLDISACCHARIDE 4'-KINASE, MITOCHONDRIAL-RELATED"/>
    <property type="match status" value="1"/>
</dbReference>
<dbReference type="GO" id="GO:0005886">
    <property type="term" value="C:plasma membrane"/>
    <property type="evidence" value="ECO:0007669"/>
    <property type="project" value="TreeGrafter"/>
</dbReference>
<evidence type="ECO:0000256" key="11">
    <source>
        <dbReference type="ARBA" id="ARBA00023098"/>
    </source>
</evidence>
<evidence type="ECO:0000256" key="7">
    <source>
        <dbReference type="ARBA" id="ARBA00022679"/>
    </source>
</evidence>